<accession>A0A2Z5Y1X7</accession>
<evidence type="ECO:0000256" key="2">
    <source>
        <dbReference type="ARBA" id="ARBA00010190"/>
    </source>
</evidence>
<dbReference type="EMBL" id="AP018492">
    <property type="protein sequence ID" value="BBC60738.1"/>
    <property type="molecule type" value="Genomic_DNA"/>
</dbReference>
<dbReference type="InterPro" id="IPR050089">
    <property type="entry name" value="SAICAR_synthetase"/>
</dbReference>
<evidence type="ECO:0000256" key="9">
    <source>
        <dbReference type="ARBA" id="ARBA00030409"/>
    </source>
</evidence>
<dbReference type="SUPFAM" id="SSF56104">
    <property type="entry name" value="SAICAR synthase-like"/>
    <property type="match status" value="1"/>
</dbReference>
<dbReference type="AlphaFoldDB" id="A0A2Z5Y1X7"/>
<dbReference type="PANTHER" id="PTHR43599">
    <property type="entry name" value="MULTIFUNCTIONAL PROTEIN ADE2"/>
    <property type="match status" value="1"/>
</dbReference>
<evidence type="ECO:0000256" key="8">
    <source>
        <dbReference type="ARBA" id="ARBA00022840"/>
    </source>
</evidence>
<dbReference type="Proteomes" id="UP000269226">
    <property type="component" value="Chromosome"/>
</dbReference>
<dbReference type="GO" id="GO:0009236">
    <property type="term" value="P:cobalamin biosynthetic process"/>
    <property type="evidence" value="ECO:0007669"/>
    <property type="project" value="InterPro"/>
</dbReference>
<dbReference type="GO" id="GO:0004639">
    <property type="term" value="F:phosphoribosylaminoimidazolesuccinocarboxamide synthase activity"/>
    <property type="evidence" value="ECO:0007669"/>
    <property type="project" value="UniProtKB-UniRule"/>
</dbReference>
<dbReference type="HAMAP" id="MF_00137">
    <property type="entry name" value="SAICAR_synth"/>
    <property type="match status" value="1"/>
</dbReference>
<dbReference type="GO" id="GO:0005524">
    <property type="term" value="F:ATP binding"/>
    <property type="evidence" value="ECO:0007669"/>
    <property type="project" value="UniProtKB-KW"/>
</dbReference>
<evidence type="ECO:0000256" key="3">
    <source>
        <dbReference type="ARBA" id="ARBA00012217"/>
    </source>
</evidence>
<evidence type="ECO:0000256" key="5">
    <source>
        <dbReference type="ARBA" id="ARBA00022598"/>
    </source>
</evidence>
<organism evidence="13 14">
    <name type="scientific">Melissococcus plutonius</name>
    <dbReference type="NCBI Taxonomy" id="33970"/>
    <lineage>
        <taxon>Bacteria</taxon>
        <taxon>Bacillati</taxon>
        <taxon>Bacillota</taxon>
        <taxon>Bacilli</taxon>
        <taxon>Lactobacillales</taxon>
        <taxon>Enterococcaceae</taxon>
        <taxon>Melissococcus</taxon>
    </lineage>
</organism>
<evidence type="ECO:0000256" key="4">
    <source>
        <dbReference type="ARBA" id="ARBA00016460"/>
    </source>
</evidence>
<keyword evidence="5 11" id="KW-0436">Ligase</keyword>
<protein>
    <recommendedName>
        <fullName evidence="4 11">Phosphoribosylaminoimidazole-succinocarboxamide synthase</fullName>
        <ecNumber evidence="3 11">6.3.2.6</ecNumber>
    </recommendedName>
    <alternativeName>
        <fullName evidence="9 11">SAICAR synthetase</fullName>
    </alternativeName>
</protein>
<dbReference type="Pfam" id="PF01259">
    <property type="entry name" value="SAICAR_synt"/>
    <property type="match status" value="1"/>
</dbReference>
<keyword evidence="6 11" id="KW-0547">Nucleotide-binding</keyword>
<dbReference type="Gene3D" id="3.30.200.20">
    <property type="entry name" value="Phosphorylase Kinase, domain 1"/>
    <property type="match status" value="1"/>
</dbReference>
<evidence type="ECO:0000256" key="7">
    <source>
        <dbReference type="ARBA" id="ARBA00022755"/>
    </source>
</evidence>
<name>A0A2Z5Y1X7_9ENTE</name>
<dbReference type="FunFam" id="3.30.470.20:FF:000006">
    <property type="entry name" value="Phosphoribosylaminoimidazole-succinocarboxamide synthase"/>
    <property type="match status" value="1"/>
</dbReference>
<evidence type="ECO:0000256" key="6">
    <source>
        <dbReference type="ARBA" id="ARBA00022741"/>
    </source>
</evidence>
<comment type="catalytic activity">
    <reaction evidence="10 11">
        <text>5-amino-1-(5-phospho-D-ribosyl)imidazole-4-carboxylate + L-aspartate + ATP = (2S)-2-[5-amino-1-(5-phospho-beta-D-ribosyl)imidazole-4-carboxamido]succinate + ADP + phosphate + 2 H(+)</text>
        <dbReference type="Rhea" id="RHEA:22628"/>
        <dbReference type="ChEBI" id="CHEBI:15378"/>
        <dbReference type="ChEBI" id="CHEBI:29991"/>
        <dbReference type="ChEBI" id="CHEBI:30616"/>
        <dbReference type="ChEBI" id="CHEBI:43474"/>
        <dbReference type="ChEBI" id="CHEBI:58443"/>
        <dbReference type="ChEBI" id="CHEBI:77657"/>
        <dbReference type="ChEBI" id="CHEBI:456216"/>
        <dbReference type="EC" id="6.3.2.6"/>
    </reaction>
</comment>
<feature type="domain" description="SAICAR synthetase/ADE2 N-terminal" evidence="12">
    <location>
        <begin position="1"/>
        <end position="207"/>
    </location>
</feature>
<keyword evidence="8 11" id="KW-0067">ATP-binding</keyword>
<comment type="similarity">
    <text evidence="2 11">Belongs to the SAICAR synthetase family.</text>
</comment>
<dbReference type="GO" id="GO:0006189">
    <property type="term" value="P:'de novo' IMP biosynthetic process"/>
    <property type="evidence" value="ECO:0007669"/>
    <property type="project" value="UniProtKB-UniRule"/>
</dbReference>
<reference evidence="13 14" key="1">
    <citation type="submission" date="2018-01" db="EMBL/GenBank/DDBJ databases">
        <title>Whole genome sequence of Melissococcus plutonius DAT561.</title>
        <authorList>
            <person name="Okumura K."/>
            <person name="Takamatsu D."/>
            <person name="Okura M."/>
        </authorList>
    </citation>
    <scope>NUCLEOTIDE SEQUENCE [LARGE SCALE GENOMIC DNA]</scope>
    <source>
        <strain evidence="13 14">DAT561</strain>
    </source>
</reference>
<proteinExistence type="inferred from homology"/>
<evidence type="ECO:0000313" key="14">
    <source>
        <dbReference type="Proteomes" id="UP000269226"/>
    </source>
</evidence>
<sequence>MVYLDQITALNGLKKDKMIGKGQLNNQISSLIFNYLNQFEVPNHFIKQINRQEQLVKKVEIILLEVVVRNYAAGSLSERLGIEEGSELTFPVLEFYYKKDKLGDPMINDNHIQLLNIATKNEINQIKQMALTINQLLLKLFDQLSIRLIDFKLEFGRDKDGKILLADEISPDTCRLWDKQTNERLDKDLYRKDKGNVLPVYQQVLQRLQKIYQ</sequence>
<dbReference type="NCBIfam" id="TIGR00081">
    <property type="entry name" value="purC"/>
    <property type="match status" value="1"/>
</dbReference>
<keyword evidence="7 11" id="KW-0658">Purine biosynthesis</keyword>
<evidence type="ECO:0000256" key="11">
    <source>
        <dbReference type="HAMAP-Rule" id="MF_00137"/>
    </source>
</evidence>
<dbReference type="PANTHER" id="PTHR43599:SF3">
    <property type="entry name" value="SI:DKEY-6E2.2"/>
    <property type="match status" value="1"/>
</dbReference>
<dbReference type="EC" id="6.3.2.6" evidence="3 11"/>
<comment type="pathway">
    <text evidence="1 11">Purine metabolism; IMP biosynthesis via de novo pathway; 5-amino-1-(5-phospho-D-ribosyl)imidazole-4-carboxamide from 5-amino-1-(5-phospho-D-ribosyl)imidazole-4-carboxylate: step 1/2.</text>
</comment>
<dbReference type="PROSITE" id="PS01058">
    <property type="entry name" value="SAICAR_SYNTHETASE_2"/>
    <property type="match status" value="1"/>
</dbReference>
<evidence type="ECO:0000256" key="1">
    <source>
        <dbReference type="ARBA" id="ARBA00004672"/>
    </source>
</evidence>
<dbReference type="InterPro" id="IPR018236">
    <property type="entry name" value="SAICAR_synthetase_CS"/>
</dbReference>
<evidence type="ECO:0000259" key="12">
    <source>
        <dbReference type="Pfam" id="PF01259"/>
    </source>
</evidence>
<gene>
    <name evidence="11" type="primary">purC</name>
    <name evidence="13" type="ORF">DAT561_0603</name>
</gene>
<evidence type="ECO:0000313" key="13">
    <source>
        <dbReference type="EMBL" id="BBC60738.1"/>
    </source>
</evidence>
<dbReference type="InterPro" id="IPR001636">
    <property type="entry name" value="SAICAR_synth"/>
</dbReference>
<evidence type="ECO:0000256" key="10">
    <source>
        <dbReference type="ARBA" id="ARBA00048475"/>
    </source>
</evidence>
<dbReference type="InterPro" id="IPR033934">
    <property type="entry name" value="SAICAR_synt_PurC"/>
</dbReference>
<dbReference type="InterPro" id="IPR028923">
    <property type="entry name" value="SAICAR_synt/ADE2_N"/>
</dbReference>
<dbReference type="Gene3D" id="3.30.470.20">
    <property type="entry name" value="ATP-grasp fold, B domain"/>
    <property type="match status" value="1"/>
</dbReference>
<dbReference type="PROSITE" id="PS01057">
    <property type="entry name" value="SAICAR_SYNTHETASE_1"/>
    <property type="match status" value="1"/>
</dbReference>
<dbReference type="CDD" id="cd01415">
    <property type="entry name" value="SAICAR_synt_PurC"/>
    <property type="match status" value="1"/>
</dbReference>
<dbReference type="UniPathway" id="UPA00074">
    <property type="reaction ID" value="UER00131"/>
</dbReference>